<evidence type="ECO:0000313" key="3">
    <source>
        <dbReference type="Proteomes" id="UP000676456"/>
    </source>
</evidence>
<dbReference type="EMBL" id="JAGYPN010000001">
    <property type="protein sequence ID" value="MBS4221283.1"/>
    <property type="molecule type" value="Genomic_DNA"/>
</dbReference>
<dbReference type="RefSeq" id="WP_213096323.1">
    <property type="nucleotide sequence ID" value="NZ_JAGYPH010000001.1"/>
</dbReference>
<dbReference type="SUPFAM" id="SSF53474">
    <property type="entry name" value="alpha/beta-Hydrolases"/>
    <property type="match status" value="1"/>
</dbReference>
<dbReference type="GO" id="GO:0016020">
    <property type="term" value="C:membrane"/>
    <property type="evidence" value="ECO:0007669"/>
    <property type="project" value="TreeGrafter"/>
</dbReference>
<evidence type="ECO:0000313" key="2">
    <source>
        <dbReference type="EMBL" id="MBS4221283.1"/>
    </source>
</evidence>
<name>A0A942UMA7_9BACI</name>
<dbReference type="GO" id="GO:0016787">
    <property type="term" value="F:hydrolase activity"/>
    <property type="evidence" value="ECO:0007669"/>
    <property type="project" value="UniProtKB-KW"/>
</dbReference>
<dbReference type="PANTHER" id="PTHR43798:SF33">
    <property type="entry name" value="HYDROLASE, PUTATIVE (AFU_ORTHOLOGUE AFUA_2G14860)-RELATED"/>
    <property type="match status" value="1"/>
</dbReference>
<keyword evidence="3" id="KW-1185">Reference proteome</keyword>
<comment type="caution">
    <text evidence="2">The sequence shown here is derived from an EMBL/GenBank/DDBJ whole genome shotgun (WGS) entry which is preliminary data.</text>
</comment>
<dbReference type="Pfam" id="PF00561">
    <property type="entry name" value="Abhydrolase_1"/>
    <property type="match status" value="1"/>
</dbReference>
<dbReference type="InterPro" id="IPR029058">
    <property type="entry name" value="AB_hydrolase_fold"/>
</dbReference>
<dbReference type="InterPro" id="IPR000073">
    <property type="entry name" value="AB_hydrolase_1"/>
</dbReference>
<dbReference type="Proteomes" id="UP000676456">
    <property type="component" value="Unassembled WGS sequence"/>
</dbReference>
<accession>A0A942UMA7</accession>
<organism evidence="2 3">
    <name type="scientific">Lederbergia citrea</name>
    <dbReference type="NCBI Taxonomy" id="2833581"/>
    <lineage>
        <taxon>Bacteria</taxon>
        <taxon>Bacillati</taxon>
        <taxon>Bacillota</taxon>
        <taxon>Bacilli</taxon>
        <taxon>Bacillales</taxon>
        <taxon>Bacillaceae</taxon>
        <taxon>Lederbergia</taxon>
    </lineage>
</organism>
<evidence type="ECO:0000259" key="1">
    <source>
        <dbReference type="Pfam" id="PF00561"/>
    </source>
</evidence>
<reference evidence="2 3" key="1">
    <citation type="submission" date="2021-05" db="EMBL/GenBank/DDBJ databases">
        <title>Novel Bacillus species.</title>
        <authorList>
            <person name="Liu G."/>
        </authorList>
    </citation>
    <scope>NUCLEOTIDE SEQUENCE [LARGE SCALE GENOMIC DNA]</scope>
    <source>
        <strain evidence="2 3">FJAT-49682</strain>
    </source>
</reference>
<dbReference type="AlphaFoldDB" id="A0A942UMA7"/>
<dbReference type="PANTHER" id="PTHR43798">
    <property type="entry name" value="MONOACYLGLYCEROL LIPASE"/>
    <property type="match status" value="1"/>
</dbReference>
<keyword evidence="2" id="KW-0378">Hydrolase</keyword>
<dbReference type="InterPro" id="IPR050266">
    <property type="entry name" value="AB_hydrolase_sf"/>
</dbReference>
<gene>
    <name evidence="2" type="ORF">KHA91_00755</name>
</gene>
<dbReference type="Gene3D" id="3.40.50.1820">
    <property type="entry name" value="alpha/beta hydrolase"/>
    <property type="match status" value="1"/>
</dbReference>
<feature type="domain" description="AB hydrolase-1" evidence="1">
    <location>
        <begin position="28"/>
        <end position="278"/>
    </location>
</feature>
<sequence>MHYFKDSYIHLRDNRKLSFKSYGDTNENTVIFFHGFGSSASAIHPDPKTLEKSNIHFIAVNRPGYGESTLNGKYSMEDVADDINELLDSKEIQKVSVIGYSAGGLYSQFFTDKYSEKVNSLNLVSSAIPLNSKETKKILPSNWKMISNMNRYFPFMTKVFFSKLSKELTNNLETTLQKSINDMVEEDQRIVSDLNIRNVITKGAVEAYHNKGYAVYYDALALCKKITTIKTPPSNIKVNIWQGGKDNIWTPSTSLYLRDKYTHSTFSFIEDEGHLLYLSQWNEILKKSLC</sequence>
<proteinExistence type="predicted"/>
<protein>
    <submittedName>
        <fullName evidence="2">Alpha/beta hydrolase</fullName>
    </submittedName>
</protein>